<evidence type="ECO:0000313" key="5">
    <source>
        <dbReference type="Proteomes" id="UP000191980"/>
    </source>
</evidence>
<dbReference type="Gene3D" id="3.40.50.2300">
    <property type="match status" value="2"/>
</dbReference>
<dbReference type="NCBIfam" id="TIGR03863">
    <property type="entry name" value="PQQ_ABC_bind"/>
    <property type="match status" value="1"/>
</dbReference>
<organism evidence="4 5">
    <name type="scientific">Methyloprofundus sedimenti</name>
    <dbReference type="NCBI Taxonomy" id="1420851"/>
    <lineage>
        <taxon>Bacteria</taxon>
        <taxon>Pseudomonadati</taxon>
        <taxon>Pseudomonadota</taxon>
        <taxon>Gammaproteobacteria</taxon>
        <taxon>Methylococcales</taxon>
        <taxon>Methylococcaceae</taxon>
        <taxon>Methyloprofundus</taxon>
    </lineage>
</organism>
<gene>
    <name evidence="4" type="ORF">AU255_17050</name>
</gene>
<dbReference type="OrthoDB" id="5341635at2"/>
<dbReference type="CDD" id="cd06268">
    <property type="entry name" value="PBP1_ABC_transporter_LIVBP-like"/>
    <property type="match status" value="1"/>
</dbReference>
<dbReference type="InterPro" id="IPR051010">
    <property type="entry name" value="BCAA_transport"/>
</dbReference>
<accession>A0A1V8M3B6</accession>
<comment type="similarity">
    <text evidence="1">Belongs to the leucine-binding protein family.</text>
</comment>
<evidence type="ECO:0000313" key="4">
    <source>
        <dbReference type="EMBL" id="OQK15893.1"/>
    </source>
</evidence>
<dbReference type="InterPro" id="IPR022478">
    <property type="entry name" value="ABC_transptr_sub-bd_PQQ"/>
</dbReference>
<keyword evidence="5" id="KW-1185">Reference proteome</keyword>
<dbReference type="PANTHER" id="PTHR30483">
    <property type="entry name" value="LEUCINE-SPECIFIC-BINDING PROTEIN"/>
    <property type="match status" value="1"/>
</dbReference>
<dbReference type="PANTHER" id="PTHR30483:SF6">
    <property type="entry name" value="PERIPLASMIC BINDING PROTEIN OF ABC TRANSPORTER FOR NATURAL AMINO ACIDS"/>
    <property type="match status" value="1"/>
</dbReference>
<dbReference type="InterPro" id="IPR028081">
    <property type="entry name" value="Leu-bd"/>
</dbReference>
<evidence type="ECO:0000256" key="2">
    <source>
        <dbReference type="ARBA" id="ARBA00022729"/>
    </source>
</evidence>
<proteinExistence type="inferred from homology"/>
<dbReference type="SUPFAM" id="SSF53822">
    <property type="entry name" value="Periplasmic binding protein-like I"/>
    <property type="match status" value="1"/>
</dbReference>
<keyword evidence="2" id="KW-0732">Signal</keyword>
<evidence type="ECO:0000256" key="1">
    <source>
        <dbReference type="ARBA" id="ARBA00010062"/>
    </source>
</evidence>
<dbReference type="InterPro" id="IPR028082">
    <property type="entry name" value="Peripla_BP_I"/>
</dbReference>
<feature type="domain" description="Leucine-binding protein" evidence="3">
    <location>
        <begin position="93"/>
        <end position="205"/>
    </location>
</feature>
<dbReference type="RefSeq" id="WP_080524118.1">
    <property type="nucleotide sequence ID" value="NZ_LPUF01000003.1"/>
</dbReference>
<reference evidence="4 5" key="1">
    <citation type="submission" date="2015-12" db="EMBL/GenBank/DDBJ databases">
        <authorList>
            <person name="Shamseldin A."/>
            <person name="Moawad H."/>
            <person name="Abd El-Rahim W.M."/>
            <person name="Sadowsky M.J."/>
        </authorList>
    </citation>
    <scope>NUCLEOTIDE SEQUENCE [LARGE SCALE GENOMIC DNA]</scope>
    <source>
        <strain evidence="4 5">WF1</strain>
    </source>
</reference>
<name>A0A1V8M3B6_9GAMM</name>
<comment type="caution">
    <text evidence="4">The sequence shown here is derived from an EMBL/GenBank/DDBJ whole genome shotgun (WGS) entry which is preliminary data.</text>
</comment>
<dbReference type="EMBL" id="LPUF01000003">
    <property type="protein sequence ID" value="OQK15893.1"/>
    <property type="molecule type" value="Genomic_DNA"/>
</dbReference>
<dbReference type="AlphaFoldDB" id="A0A1V8M3B6"/>
<evidence type="ECO:0000259" key="3">
    <source>
        <dbReference type="Pfam" id="PF13458"/>
    </source>
</evidence>
<sequence length="389" mass="43900">MLTVRLLLFYLLLLSLVCSNKLIASEQQEIKIAYLTQEIQVPSALSNLEPFITDKGLQGALLGLKDNNTTGQFTAQNYLLEQVIVPVDGDVKQAFAEILKQGVQLIIVNLPAEKLLQINQLNNNQALLFDVATRTDAFRHNQCLSNVLHILPSRAMRADALAQYMLKKRWNRWFLVTGNTAEDALYAQAIKRSAKRFGMKIIAEKKWLHSYDARRTAQSDIPVFTQVDDYDVLVVADEQGLFGEYISYRSWLPRPVIGTQGLVATAWHRTHEQWGAVQIQNRFKTLANRSMQEQDYAAYLAARAIGEAVTRTRAVDAVAVKAYLLSDRFKLQGYKGKPLSFRSWNGQLRQPVLLAAPTSLVITAPLEGFLHPHNELDTLGYDQPETQCQ</sequence>
<dbReference type="Proteomes" id="UP000191980">
    <property type="component" value="Unassembled WGS sequence"/>
</dbReference>
<dbReference type="Pfam" id="PF13458">
    <property type="entry name" value="Peripla_BP_6"/>
    <property type="match status" value="1"/>
</dbReference>
<protein>
    <submittedName>
        <fullName evidence="4">Branched-chain amino acid ABC transporter substrate-binding protein</fullName>
    </submittedName>
</protein>
<dbReference type="STRING" id="1420851.AU255_17050"/>